<proteinExistence type="predicted"/>
<evidence type="ECO:0000313" key="2">
    <source>
        <dbReference type="EMBL" id="EFM08977.1"/>
    </source>
</evidence>
<dbReference type="Pfam" id="PF09671">
    <property type="entry name" value="Spore_GerQ"/>
    <property type="match status" value="1"/>
</dbReference>
<feature type="region of interest" description="Disordered" evidence="1">
    <location>
        <begin position="1"/>
        <end position="28"/>
    </location>
</feature>
<organism evidence="2 3">
    <name type="scientific">Paenibacillus curdlanolyticus YK9</name>
    <dbReference type="NCBI Taxonomy" id="717606"/>
    <lineage>
        <taxon>Bacteria</taxon>
        <taxon>Bacillati</taxon>
        <taxon>Bacillota</taxon>
        <taxon>Bacilli</taxon>
        <taxon>Bacillales</taxon>
        <taxon>Paenibacillaceae</taxon>
        <taxon>Paenibacillus</taxon>
    </lineage>
</organism>
<evidence type="ECO:0000256" key="1">
    <source>
        <dbReference type="SAM" id="MobiDB-lite"/>
    </source>
</evidence>
<dbReference type="AlphaFoldDB" id="E0IE89"/>
<dbReference type="STRING" id="717606.PaecuDRAFT_3980"/>
<reference evidence="2 3" key="1">
    <citation type="submission" date="2010-07" db="EMBL/GenBank/DDBJ databases">
        <title>The draft genome of Paenibacillus curdlanolyticus YK9.</title>
        <authorList>
            <consortium name="US DOE Joint Genome Institute (JGI-PGF)"/>
            <person name="Lucas S."/>
            <person name="Copeland A."/>
            <person name="Lapidus A."/>
            <person name="Cheng J.-F."/>
            <person name="Bruce D."/>
            <person name="Goodwin L."/>
            <person name="Pitluck S."/>
            <person name="Land M.L."/>
            <person name="Hauser L."/>
            <person name="Chang Y.-J."/>
            <person name="Jeffries C."/>
            <person name="Anderson I.J."/>
            <person name="Johnson E."/>
            <person name="Loganathan U."/>
            <person name="Mulhopadhyay B."/>
            <person name="Kyrpides N."/>
            <person name="Woyke T.J."/>
        </authorList>
    </citation>
    <scope>NUCLEOTIDE SEQUENCE [LARGE SCALE GENOMIC DNA]</scope>
    <source>
        <strain evidence="2 3">YK9</strain>
    </source>
</reference>
<sequence>MNKTKWRRKKNRCNGPSRYQREGQHVRSKQHMGFRRWLASIKGNEATFYMTYPNNAEWNAKVFKGVIVSTGRDRIVIQEEATGKQFLLLYRNLDYVEIDILFD</sequence>
<dbReference type="InterPro" id="IPR014099">
    <property type="entry name" value="Spore_coat_GerQ"/>
</dbReference>
<gene>
    <name evidence="2" type="ORF">PaecuDRAFT_3980</name>
</gene>
<dbReference type="EMBL" id="AEDD01000012">
    <property type="protein sequence ID" value="EFM08977.1"/>
    <property type="molecule type" value="Genomic_DNA"/>
</dbReference>
<evidence type="ECO:0000313" key="3">
    <source>
        <dbReference type="Proteomes" id="UP000005387"/>
    </source>
</evidence>
<accession>E0IE89</accession>
<dbReference type="RefSeq" id="WP_006039963.1">
    <property type="nucleotide sequence ID" value="NZ_AEDD01000012.1"/>
</dbReference>
<dbReference type="Proteomes" id="UP000005387">
    <property type="component" value="Unassembled WGS sequence"/>
</dbReference>
<protein>
    <submittedName>
        <fullName evidence="2">Spore coat protein GerQ</fullName>
    </submittedName>
</protein>
<name>E0IE89_9BACL</name>
<feature type="compositionally biased region" description="Basic residues" evidence="1">
    <location>
        <begin position="1"/>
        <end position="12"/>
    </location>
</feature>
<keyword evidence="3" id="KW-1185">Reference proteome</keyword>